<dbReference type="InterPro" id="IPR001233">
    <property type="entry name" value="RtcB"/>
</dbReference>
<dbReference type="InterPro" id="IPR036025">
    <property type="entry name" value="RtcB-like_sf"/>
</dbReference>
<dbReference type="Pfam" id="PF01139">
    <property type="entry name" value="RtcB"/>
    <property type="match status" value="2"/>
</dbReference>
<evidence type="ECO:0000313" key="13">
    <source>
        <dbReference type="Proteomes" id="UP000245368"/>
    </source>
</evidence>
<organism evidence="12 13">
    <name type="scientific">Deinococcus irradiatisoli</name>
    <dbReference type="NCBI Taxonomy" id="2202254"/>
    <lineage>
        <taxon>Bacteria</taxon>
        <taxon>Thermotogati</taxon>
        <taxon>Deinococcota</taxon>
        <taxon>Deinococci</taxon>
        <taxon>Deinococcales</taxon>
        <taxon>Deinococcaceae</taxon>
        <taxon>Deinococcus</taxon>
    </lineage>
</organism>
<dbReference type="AlphaFoldDB" id="A0A2Z3JAI5"/>
<dbReference type="GO" id="GO:0030145">
    <property type="term" value="F:manganese ion binding"/>
    <property type="evidence" value="ECO:0007669"/>
    <property type="project" value="TreeGrafter"/>
</dbReference>
<feature type="binding site" evidence="11">
    <location>
        <position position="224"/>
    </location>
    <ligand>
        <name>Mn(2+)</name>
        <dbReference type="ChEBI" id="CHEBI:29035"/>
        <label>1</label>
    </ligand>
</feature>
<evidence type="ECO:0000256" key="3">
    <source>
        <dbReference type="ARBA" id="ARBA00022723"/>
    </source>
</evidence>
<evidence type="ECO:0000313" key="12">
    <source>
        <dbReference type="EMBL" id="AWN22005.1"/>
    </source>
</evidence>
<keyword evidence="7 11" id="KW-0464">Manganese</keyword>
<comment type="cofactor">
    <cofactor evidence="11">
        <name>Mn(2+)</name>
        <dbReference type="ChEBI" id="CHEBI:29035"/>
    </cofactor>
    <text evidence="11">Binds 2 manganese ions per subunit.</text>
</comment>
<dbReference type="EC" id="6.5.1.8" evidence="1"/>
<feature type="binding site" evidence="11">
    <location>
        <position position="145"/>
    </location>
    <ligand>
        <name>Mn(2+)</name>
        <dbReference type="ChEBI" id="CHEBI:29035"/>
        <label>1</label>
    </ligand>
</feature>
<comment type="catalytic activity">
    <reaction evidence="8">
        <text>a 3'-end 3'-phospho-ribonucleotide-RNA + a 5'-end dephospho-ribonucleoside-RNA + GTP = a ribonucleotidyl-ribonucleotide-RNA + GMP + diphosphate</text>
        <dbReference type="Rhea" id="RHEA:68076"/>
        <dbReference type="Rhea" id="RHEA-COMP:10463"/>
        <dbReference type="Rhea" id="RHEA-COMP:13936"/>
        <dbReference type="Rhea" id="RHEA-COMP:17355"/>
        <dbReference type="ChEBI" id="CHEBI:33019"/>
        <dbReference type="ChEBI" id="CHEBI:37565"/>
        <dbReference type="ChEBI" id="CHEBI:58115"/>
        <dbReference type="ChEBI" id="CHEBI:83062"/>
        <dbReference type="ChEBI" id="CHEBI:138284"/>
        <dbReference type="ChEBI" id="CHEBI:173118"/>
        <dbReference type="EC" id="6.5.1.8"/>
    </reaction>
</comment>
<dbReference type="GO" id="GO:0005525">
    <property type="term" value="F:GTP binding"/>
    <property type="evidence" value="ECO:0007669"/>
    <property type="project" value="UniProtKB-KW"/>
</dbReference>
<dbReference type="KEGG" id="dez:DKM44_01110"/>
<keyword evidence="4 10" id="KW-0547">Nucleotide-binding</keyword>
<dbReference type="GO" id="GO:0006281">
    <property type="term" value="P:DNA repair"/>
    <property type="evidence" value="ECO:0007669"/>
    <property type="project" value="TreeGrafter"/>
</dbReference>
<proteinExistence type="predicted"/>
<gene>
    <name evidence="12" type="ORF">DKM44_01110</name>
</gene>
<dbReference type="OrthoDB" id="9802323at2"/>
<dbReference type="InterPro" id="IPR052915">
    <property type="entry name" value="RtcB-like"/>
</dbReference>
<feature type="active site" description="GMP-histidine intermediate" evidence="9">
    <location>
        <position position="390"/>
    </location>
</feature>
<feature type="binding site" evidence="10">
    <location>
        <begin position="223"/>
        <end position="227"/>
    </location>
    <ligand>
        <name>GMP</name>
        <dbReference type="ChEBI" id="CHEBI:58115"/>
    </ligand>
</feature>
<feature type="binding site" evidence="10">
    <location>
        <begin position="334"/>
        <end position="335"/>
    </location>
    <ligand>
        <name>GMP</name>
        <dbReference type="ChEBI" id="CHEBI:58115"/>
    </ligand>
</feature>
<evidence type="ECO:0000256" key="4">
    <source>
        <dbReference type="ARBA" id="ARBA00022741"/>
    </source>
</evidence>
<feature type="binding site" evidence="10">
    <location>
        <begin position="390"/>
        <end position="393"/>
    </location>
    <ligand>
        <name>GMP</name>
        <dbReference type="ChEBI" id="CHEBI:58115"/>
    </ligand>
</feature>
<evidence type="ECO:0000256" key="8">
    <source>
        <dbReference type="ARBA" id="ARBA00047746"/>
    </source>
</evidence>
<keyword evidence="5" id="KW-0692">RNA repair</keyword>
<sequence length="467" mass="49797">MNGKHISKLGLNPKAAALALNVARRQEDLGTSRRDILDALSQVKADPEAYLESDYAELARELLAQTCSQVQRQAGSALRPAPLPYAEFGSALIEPGARSQMDVAMRLPVARAGALMPDAHVGYGLPIGGVLAAENAVIPYGVGVDIGCSMQLSVFGTRPEQLPTAEALSLLRRHTRFGAGVGFERRERLDHPVLDDPAWSEQPLLRHLHDKAAEQIGTSGSGNHFVEFGTFTLQAPEEGLETGTYLALLSHSGSRGFGAQVAGHFTKLAEQRHAALDPAARKLAWLPLDSDEGAAYWQAMTLAGHYALANHQQIHARISRALNEAPLLSVRNSHNLAWKEPLEDSELIVHRKGATPAAAGQLGLIPGSMADPAYLVRGRGYAPALASASHGAGRQLGRNAARAALSKTEVADYLAQRGVTLLGGGIDEAPQAYKRIEDVMAAQSDLVDVLGEFMPKVVRMDSGGQDI</sequence>
<evidence type="ECO:0000256" key="9">
    <source>
        <dbReference type="PIRSR" id="PIRSR601233-1"/>
    </source>
</evidence>
<reference evidence="12 13" key="1">
    <citation type="submission" date="2018-05" db="EMBL/GenBank/DDBJ databases">
        <title>Complete Genome Sequence of Deinococcus sp. strain 17bor-2.</title>
        <authorList>
            <person name="Srinivasan S."/>
        </authorList>
    </citation>
    <scope>NUCLEOTIDE SEQUENCE [LARGE SCALE GENOMIC DNA]</scope>
    <source>
        <strain evidence="12 13">17bor-2</strain>
    </source>
</reference>
<dbReference type="PANTHER" id="PTHR43749:SF2">
    <property type="entry name" value="RNA-SPLICING LIGASE RTCB"/>
    <property type="match status" value="1"/>
</dbReference>
<dbReference type="GO" id="GO:0006396">
    <property type="term" value="P:RNA processing"/>
    <property type="evidence" value="ECO:0007669"/>
    <property type="project" value="InterPro"/>
</dbReference>
<dbReference type="GO" id="GO:0170057">
    <property type="term" value="F:RNA ligase (GTP) activity"/>
    <property type="evidence" value="ECO:0007669"/>
    <property type="project" value="UniProtKB-EC"/>
</dbReference>
<accession>A0A2Z3JAI5</accession>
<dbReference type="RefSeq" id="WP_109824705.1">
    <property type="nucleotide sequence ID" value="NZ_CP029494.1"/>
</dbReference>
<dbReference type="Proteomes" id="UP000245368">
    <property type="component" value="Chromosome"/>
</dbReference>
<dbReference type="GO" id="GO:0003909">
    <property type="term" value="F:DNA ligase activity"/>
    <property type="evidence" value="ECO:0007669"/>
    <property type="project" value="TreeGrafter"/>
</dbReference>
<dbReference type="Gene3D" id="3.90.1860.10">
    <property type="entry name" value="tRNA-splicing ligase RtcB"/>
    <property type="match status" value="1"/>
</dbReference>
<dbReference type="PANTHER" id="PTHR43749">
    <property type="entry name" value="RNA-SPLICING LIGASE RTCB"/>
    <property type="match status" value="1"/>
</dbReference>
<keyword evidence="2 12" id="KW-0436">Ligase</keyword>
<dbReference type="SUPFAM" id="SSF103365">
    <property type="entry name" value="Hypothetical protein PH1602"/>
    <property type="match status" value="1"/>
</dbReference>
<feature type="binding site" evidence="10">
    <location>
        <begin position="366"/>
        <end position="369"/>
    </location>
    <ligand>
        <name>GMP</name>
        <dbReference type="ChEBI" id="CHEBI:58115"/>
    </ligand>
</feature>
<feature type="binding site" evidence="11">
    <location>
        <position position="334"/>
    </location>
    <ligand>
        <name>Mn(2+)</name>
        <dbReference type="ChEBI" id="CHEBI:29035"/>
        <label>2</label>
    </ligand>
</feature>
<feature type="binding site" evidence="11">
    <location>
        <position position="251"/>
    </location>
    <ligand>
        <name>Mn(2+)</name>
        <dbReference type="ChEBI" id="CHEBI:29035"/>
        <label>2</label>
    </ligand>
</feature>
<evidence type="ECO:0000256" key="2">
    <source>
        <dbReference type="ARBA" id="ARBA00022598"/>
    </source>
</evidence>
<evidence type="ECO:0000256" key="10">
    <source>
        <dbReference type="PIRSR" id="PIRSR601233-2"/>
    </source>
</evidence>
<keyword evidence="6 10" id="KW-0342">GTP-binding</keyword>
<evidence type="ECO:0000256" key="11">
    <source>
        <dbReference type="PIRSR" id="PIRSR601233-3"/>
    </source>
</evidence>
<keyword evidence="13" id="KW-1185">Reference proteome</keyword>
<dbReference type="EMBL" id="CP029494">
    <property type="protein sequence ID" value="AWN22005.1"/>
    <property type="molecule type" value="Genomic_DNA"/>
</dbReference>
<evidence type="ECO:0000256" key="7">
    <source>
        <dbReference type="ARBA" id="ARBA00023211"/>
    </source>
</evidence>
<dbReference type="GO" id="GO:0042245">
    <property type="term" value="P:RNA repair"/>
    <property type="evidence" value="ECO:0007669"/>
    <property type="project" value="UniProtKB-KW"/>
</dbReference>
<evidence type="ECO:0000256" key="6">
    <source>
        <dbReference type="ARBA" id="ARBA00023134"/>
    </source>
</evidence>
<protein>
    <recommendedName>
        <fullName evidence="1">3'-phosphate/5'-hydroxy nucleic acid ligase</fullName>
        <ecNumber evidence="1">6.5.1.8</ecNumber>
    </recommendedName>
</protein>
<evidence type="ECO:0000256" key="1">
    <source>
        <dbReference type="ARBA" id="ARBA00012726"/>
    </source>
</evidence>
<name>A0A2Z3JAI5_9DEIO</name>
<keyword evidence="3 11" id="KW-0479">Metal-binding</keyword>
<evidence type="ECO:0000256" key="5">
    <source>
        <dbReference type="ARBA" id="ARBA00022800"/>
    </source>
</evidence>